<organism evidence="2 3">
    <name type="scientific">Caerostris extrusa</name>
    <name type="common">Bark spider</name>
    <name type="synonym">Caerostris bankana</name>
    <dbReference type="NCBI Taxonomy" id="172846"/>
    <lineage>
        <taxon>Eukaryota</taxon>
        <taxon>Metazoa</taxon>
        <taxon>Ecdysozoa</taxon>
        <taxon>Arthropoda</taxon>
        <taxon>Chelicerata</taxon>
        <taxon>Arachnida</taxon>
        <taxon>Araneae</taxon>
        <taxon>Araneomorphae</taxon>
        <taxon>Entelegynae</taxon>
        <taxon>Araneoidea</taxon>
        <taxon>Araneidae</taxon>
        <taxon>Caerostris</taxon>
    </lineage>
</organism>
<sequence>MRCTKRSAEELTSRRLKTHFFFIPLGSGKNKNPVLYSPKKTFHRTRHKRIKRINKAPKGRCQAKETPQDDLSSKKRTQVDKFSKLIRVLLEATEWL</sequence>
<proteinExistence type="predicted"/>
<accession>A0AAV4QBL7</accession>
<name>A0AAV4QBL7_CAEEX</name>
<protein>
    <submittedName>
        <fullName evidence="2">Uncharacterized protein</fullName>
    </submittedName>
</protein>
<evidence type="ECO:0000313" key="3">
    <source>
        <dbReference type="Proteomes" id="UP001054945"/>
    </source>
</evidence>
<gene>
    <name evidence="2" type="ORF">CEXT_694741</name>
</gene>
<comment type="caution">
    <text evidence="2">The sequence shown here is derived from an EMBL/GenBank/DDBJ whole genome shotgun (WGS) entry which is preliminary data.</text>
</comment>
<dbReference type="AlphaFoldDB" id="A0AAV4QBL7"/>
<evidence type="ECO:0000256" key="1">
    <source>
        <dbReference type="SAM" id="MobiDB-lite"/>
    </source>
</evidence>
<feature type="region of interest" description="Disordered" evidence="1">
    <location>
        <begin position="57"/>
        <end position="76"/>
    </location>
</feature>
<feature type="compositionally biased region" description="Basic and acidic residues" evidence="1">
    <location>
        <begin position="62"/>
        <end position="76"/>
    </location>
</feature>
<keyword evidence="3" id="KW-1185">Reference proteome</keyword>
<evidence type="ECO:0000313" key="2">
    <source>
        <dbReference type="EMBL" id="GIY07093.1"/>
    </source>
</evidence>
<dbReference type="EMBL" id="BPLR01006048">
    <property type="protein sequence ID" value="GIY07093.1"/>
    <property type="molecule type" value="Genomic_DNA"/>
</dbReference>
<reference evidence="2 3" key="1">
    <citation type="submission" date="2021-06" db="EMBL/GenBank/DDBJ databases">
        <title>Caerostris extrusa draft genome.</title>
        <authorList>
            <person name="Kono N."/>
            <person name="Arakawa K."/>
        </authorList>
    </citation>
    <scope>NUCLEOTIDE SEQUENCE [LARGE SCALE GENOMIC DNA]</scope>
</reference>
<dbReference type="Proteomes" id="UP001054945">
    <property type="component" value="Unassembled WGS sequence"/>
</dbReference>